<dbReference type="SMART" id="SM00382">
    <property type="entry name" value="AAA"/>
    <property type="match status" value="1"/>
</dbReference>
<dbReference type="Gene3D" id="3.40.50.300">
    <property type="entry name" value="P-loop containing nucleotide triphosphate hydrolases"/>
    <property type="match status" value="1"/>
</dbReference>
<feature type="region of interest" description="Disordered" evidence="3">
    <location>
        <begin position="239"/>
        <end position="263"/>
    </location>
</feature>
<protein>
    <submittedName>
        <fullName evidence="5">ABC transporter ATP-binding protein</fullName>
    </submittedName>
</protein>
<gene>
    <name evidence="5" type="ORF">ACFO6V_05045</name>
</gene>
<dbReference type="EMBL" id="JBHSFI010000002">
    <property type="protein sequence ID" value="MFC4627591.1"/>
    <property type="molecule type" value="Genomic_DNA"/>
</dbReference>
<organism evidence="5 6">
    <name type="scientific">Promicromonospora alba</name>
    <dbReference type="NCBI Taxonomy" id="1616110"/>
    <lineage>
        <taxon>Bacteria</taxon>
        <taxon>Bacillati</taxon>
        <taxon>Actinomycetota</taxon>
        <taxon>Actinomycetes</taxon>
        <taxon>Micrococcales</taxon>
        <taxon>Promicromonosporaceae</taxon>
        <taxon>Promicromonospora</taxon>
    </lineage>
</organism>
<reference evidence="6" key="1">
    <citation type="journal article" date="2019" name="Int. J. Syst. Evol. Microbiol.">
        <title>The Global Catalogue of Microorganisms (GCM) 10K type strain sequencing project: providing services to taxonomists for standard genome sequencing and annotation.</title>
        <authorList>
            <consortium name="The Broad Institute Genomics Platform"/>
            <consortium name="The Broad Institute Genome Sequencing Center for Infectious Disease"/>
            <person name="Wu L."/>
            <person name="Ma J."/>
        </authorList>
    </citation>
    <scope>NUCLEOTIDE SEQUENCE [LARGE SCALE GENOMIC DNA]</scope>
    <source>
        <strain evidence="6">CCUG 42722</strain>
    </source>
</reference>
<proteinExistence type="predicted"/>
<dbReference type="PROSITE" id="PS50893">
    <property type="entry name" value="ABC_TRANSPORTER_2"/>
    <property type="match status" value="1"/>
</dbReference>
<dbReference type="Pfam" id="PF00005">
    <property type="entry name" value="ABC_tran"/>
    <property type="match status" value="1"/>
</dbReference>
<name>A0ABV9HD98_9MICO</name>
<sequence>MTLQTRDVSWRRGGTLVLDGVTLRPEPGSTIGLLGPNGSGKSSLLRLLQGIARPDSGTITLDGTDLARLRRREVARTVASVTQHADTDVDIVVRDVVRLGRTPHRSALSGELARDERIVAEALEHVGLTAKAGHPWHTLSGGERQRAHIARALAQEPRELLLDEPTNHLDIRHQLELLELVAALPLTAIVALHDLNLAAMFCDTVVVLQRGRVVTAGPPADVLTAELIAEVYGVRARVSHDDGSGRPTVTFQPGPLDRSSLHG</sequence>
<comment type="caution">
    <text evidence="5">The sequence shown here is derived from an EMBL/GenBank/DDBJ whole genome shotgun (WGS) entry which is preliminary data.</text>
</comment>
<dbReference type="InterPro" id="IPR003593">
    <property type="entry name" value="AAA+_ATPase"/>
</dbReference>
<evidence type="ECO:0000256" key="2">
    <source>
        <dbReference type="ARBA" id="ARBA00022840"/>
    </source>
</evidence>
<feature type="domain" description="ABC transporter" evidence="4">
    <location>
        <begin position="3"/>
        <end position="235"/>
    </location>
</feature>
<keyword evidence="1" id="KW-0547">Nucleotide-binding</keyword>
<keyword evidence="2 5" id="KW-0067">ATP-binding</keyword>
<evidence type="ECO:0000259" key="4">
    <source>
        <dbReference type="PROSITE" id="PS50893"/>
    </source>
</evidence>
<evidence type="ECO:0000256" key="3">
    <source>
        <dbReference type="SAM" id="MobiDB-lite"/>
    </source>
</evidence>
<evidence type="ECO:0000313" key="6">
    <source>
        <dbReference type="Proteomes" id="UP001596011"/>
    </source>
</evidence>
<dbReference type="InterPro" id="IPR027417">
    <property type="entry name" value="P-loop_NTPase"/>
</dbReference>
<dbReference type="GO" id="GO:0005524">
    <property type="term" value="F:ATP binding"/>
    <property type="evidence" value="ECO:0007669"/>
    <property type="project" value="UniProtKB-KW"/>
</dbReference>
<keyword evidence="6" id="KW-1185">Reference proteome</keyword>
<evidence type="ECO:0000256" key="1">
    <source>
        <dbReference type="ARBA" id="ARBA00022741"/>
    </source>
</evidence>
<dbReference type="PANTHER" id="PTHR42794:SF2">
    <property type="entry name" value="ABC TRANSPORTER ATP-BINDING PROTEIN"/>
    <property type="match status" value="1"/>
</dbReference>
<dbReference type="SUPFAM" id="SSF52540">
    <property type="entry name" value="P-loop containing nucleoside triphosphate hydrolases"/>
    <property type="match status" value="1"/>
</dbReference>
<evidence type="ECO:0000313" key="5">
    <source>
        <dbReference type="EMBL" id="MFC4627591.1"/>
    </source>
</evidence>
<accession>A0ABV9HD98</accession>
<dbReference type="PANTHER" id="PTHR42794">
    <property type="entry name" value="HEMIN IMPORT ATP-BINDING PROTEIN HMUV"/>
    <property type="match status" value="1"/>
</dbReference>
<dbReference type="InterPro" id="IPR003439">
    <property type="entry name" value="ABC_transporter-like_ATP-bd"/>
</dbReference>
<dbReference type="RefSeq" id="WP_377132876.1">
    <property type="nucleotide sequence ID" value="NZ_JBHSFI010000002.1"/>
</dbReference>
<dbReference type="Proteomes" id="UP001596011">
    <property type="component" value="Unassembled WGS sequence"/>
</dbReference>
<dbReference type="CDD" id="cd03214">
    <property type="entry name" value="ABC_Iron-Siderophores_B12_Hemin"/>
    <property type="match status" value="1"/>
</dbReference>